<evidence type="ECO:0000313" key="1">
    <source>
        <dbReference type="EMBL" id="UFZ04104.1"/>
    </source>
</evidence>
<sequence>MSTAESLGAAIHEIYLRGIRLGQRGDIRLRMTMLCMLMSAVVWLAIDSGPSRSVQRRMLLADLKDESVYRPGELPATITSQSYGISAGSGGPIRVGIATSMLINDLANPQQRRCTVLPEVVNSAQVGIADLEFGLNYVDATGSTVASSLHGIRMLGRGEARYLDFARLNAPNCEGLRAEMTVSFCRSENGTDCGSKAIGAAFGSIPIVATGSGPRD</sequence>
<organism evidence="1 2">
    <name type="scientific">Bradyrhizobium ontarionense</name>
    <dbReference type="NCBI Taxonomy" id="2898149"/>
    <lineage>
        <taxon>Bacteria</taxon>
        <taxon>Pseudomonadati</taxon>
        <taxon>Pseudomonadota</taxon>
        <taxon>Alphaproteobacteria</taxon>
        <taxon>Hyphomicrobiales</taxon>
        <taxon>Nitrobacteraceae</taxon>
        <taxon>Bradyrhizobium</taxon>
    </lineage>
</organism>
<evidence type="ECO:0000313" key="2">
    <source>
        <dbReference type="Proteomes" id="UP001431010"/>
    </source>
</evidence>
<reference evidence="1" key="1">
    <citation type="journal article" date="2024" name="Antonie Van Leeuwenhoek">
        <title>Bradyrhizobium ontarionense sp. nov., a novel bacterial symbiont isolated from Aeschynomene indica (Indian jointvetch), harbours photosynthesis, nitrogen fixation and nitrous oxide (N2O) reductase genes.</title>
        <authorList>
            <person name="Bromfield E.S.P."/>
            <person name="Cloutier S."/>
        </authorList>
    </citation>
    <scope>NUCLEOTIDE SEQUENCE</scope>
    <source>
        <strain evidence="1">A19</strain>
    </source>
</reference>
<dbReference type="Proteomes" id="UP001431010">
    <property type="component" value="Chromosome"/>
</dbReference>
<keyword evidence="2" id="KW-1185">Reference proteome</keyword>
<dbReference type="EMBL" id="CP088156">
    <property type="protein sequence ID" value="UFZ04104.1"/>
    <property type="molecule type" value="Genomic_DNA"/>
</dbReference>
<dbReference type="RefSeq" id="WP_231320116.1">
    <property type="nucleotide sequence ID" value="NZ_CP088156.1"/>
</dbReference>
<name>A0ABY3R9Q0_9BRAD</name>
<proteinExistence type="predicted"/>
<accession>A0ABY3R9Q0</accession>
<protein>
    <submittedName>
        <fullName evidence="1">Uncharacterized protein</fullName>
    </submittedName>
</protein>
<gene>
    <name evidence="1" type="ORF">LQG66_33755</name>
</gene>